<dbReference type="GO" id="GO:0006355">
    <property type="term" value="P:regulation of DNA-templated transcription"/>
    <property type="evidence" value="ECO:0007669"/>
    <property type="project" value="UniProtKB-ARBA"/>
</dbReference>
<dbReference type="Gene3D" id="1.10.10.10">
    <property type="entry name" value="Winged helix-like DNA-binding domain superfamily/Winged helix DNA-binding domain"/>
    <property type="match status" value="1"/>
</dbReference>
<name>A0A516SFE2_9NEIS</name>
<dbReference type="KEGG" id="cari:FNU76_11210"/>
<dbReference type="CDD" id="cd00090">
    <property type="entry name" value="HTH_ARSR"/>
    <property type="match status" value="1"/>
</dbReference>
<organism evidence="2 3">
    <name type="scientific">Chitinimonas arctica</name>
    <dbReference type="NCBI Taxonomy" id="2594795"/>
    <lineage>
        <taxon>Bacteria</taxon>
        <taxon>Pseudomonadati</taxon>
        <taxon>Pseudomonadota</taxon>
        <taxon>Betaproteobacteria</taxon>
        <taxon>Neisseriales</taxon>
        <taxon>Chitinibacteraceae</taxon>
        <taxon>Chitinimonas</taxon>
    </lineage>
</organism>
<dbReference type="SUPFAM" id="SSF46785">
    <property type="entry name" value="Winged helix' DNA-binding domain"/>
    <property type="match status" value="1"/>
</dbReference>
<gene>
    <name evidence="2" type="ORF">FNU76_11210</name>
</gene>
<protein>
    <submittedName>
        <fullName evidence="2">Nucleotidyltransferase domain-containing protein</fullName>
    </submittedName>
</protein>
<evidence type="ECO:0000313" key="3">
    <source>
        <dbReference type="Proteomes" id="UP000317550"/>
    </source>
</evidence>
<evidence type="ECO:0000313" key="2">
    <source>
        <dbReference type="EMBL" id="QDQ26885.1"/>
    </source>
</evidence>
<dbReference type="InterPro" id="IPR036388">
    <property type="entry name" value="WH-like_DNA-bd_sf"/>
</dbReference>
<dbReference type="Pfam" id="PF18765">
    <property type="entry name" value="Polbeta"/>
    <property type="match status" value="1"/>
</dbReference>
<dbReference type="AlphaFoldDB" id="A0A516SFE2"/>
<accession>A0A516SFE2</accession>
<dbReference type="CDD" id="cd05403">
    <property type="entry name" value="NT_KNTase_like"/>
    <property type="match status" value="1"/>
</dbReference>
<dbReference type="GO" id="GO:0016740">
    <property type="term" value="F:transferase activity"/>
    <property type="evidence" value="ECO:0007669"/>
    <property type="project" value="UniProtKB-KW"/>
</dbReference>
<feature type="domain" description="Polymerase beta nucleotidyltransferase" evidence="1">
    <location>
        <begin position="101"/>
        <end position="159"/>
    </location>
</feature>
<dbReference type="Gene3D" id="3.30.460.10">
    <property type="entry name" value="Beta Polymerase, domain 2"/>
    <property type="match status" value="1"/>
</dbReference>
<dbReference type="SUPFAM" id="SSF81301">
    <property type="entry name" value="Nucleotidyltransferase"/>
    <property type="match status" value="1"/>
</dbReference>
<dbReference type="InterPro" id="IPR036390">
    <property type="entry name" value="WH_DNA-bd_sf"/>
</dbReference>
<reference evidence="3" key="1">
    <citation type="submission" date="2019-07" db="EMBL/GenBank/DDBJ databases">
        <title>Chitinimonas sp. nov., isolated from Ny-Alesund, arctica soil.</title>
        <authorList>
            <person name="Xu Q."/>
            <person name="Peng F."/>
        </authorList>
    </citation>
    <scope>NUCLEOTIDE SEQUENCE [LARGE SCALE GENOMIC DNA]</scope>
    <source>
        <strain evidence="3">R3-44</strain>
    </source>
</reference>
<dbReference type="InterPro" id="IPR043519">
    <property type="entry name" value="NT_sf"/>
</dbReference>
<dbReference type="EMBL" id="CP041730">
    <property type="protein sequence ID" value="QDQ26885.1"/>
    <property type="molecule type" value="Genomic_DNA"/>
</dbReference>
<proteinExistence type="predicted"/>
<sequence>MLADLLLGTQRRKVLSLLLLHPELSLHVRELARQTAIQPGTLNRELGKLAAAGVLLRQRVGNQVHYQANPACPVFEELAGLLRKTSGLATVLADALAPIAEHIQSALVFGSVARGKETTSSDIDVLVLGDVGFADVVEHLHPIQETLRREINPVVYRIADFREKLVTGNTWAREVAVQPKLFLMGTADDFAKLIGHPTADSI</sequence>
<dbReference type="InterPro" id="IPR041633">
    <property type="entry name" value="Polbeta"/>
</dbReference>
<keyword evidence="3" id="KW-1185">Reference proteome</keyword>
<dbReference type="OrthoDB" id="9803128at2"/>
<dbReference type="Proteomes" id="UP000317550">
    <property type="component" value="Chromosome"/>
</dbReference>
<dbReference type="RefSeq" id="WP_144278278.1">
    <property type="nucleotide sequence ID" value="NZ_CP041730.1"/>
</dbReference>
<keyword evidence="2" id="KW-0808">Transferase</keyword>
<evidence type="ECO:0000259" key="1">
    <source>
        <dbReference type="Pfam" id="PF18765"/>
    </source>
</evidence>
<dbReference type="InterPro" id="IPR011991">
    <property type="entry name" value="ArsR-like_HTH"/>
</dbReference>